<sequence length="130" mass="14120">MTTMRPCSRSGCYAEAVATLTYVYADATAVIGPLAAQDSPHAYDLCARHTQSFTAPRGWQVVRLATQFSPPEPSTDDLDALAQAIRVASRHPRPAEQARPDQPQVERPHRSSHATHLRVVSDNATPESSA</sequence>
<accession>A0A8I0GC62</accession>
<keyword evidence="3" id="KW-1185">Reference proteome</keyword>
<dbReference type="EMBL" id="JACRUO010000002">
    <property type="protein sequence ID" value="MBD3690073.1"/>
    <property type="molecule type" value="Genomic_DNA"/>
</dbReference>
<dbReference type="Pfam" id="PF12005">
    <property type="entry name" value="DUF3499"/>
    <property type="match status" value="1"/>
</dbReference>
<evidence type="ECO:0000313" key="3">
    <source>
        <dbReference type="Proteomes" id="UP000627538"/>
    </source>
</evidence>
<proteinExistence type="predicted"/>
<protein>
    <submittedName>
        <fullName evidence="2">DUF3499 domain-containing protein</fullName>
    </submittedName>
</protein>
<dbReference type="Proteomes" id="UP000627538">
    <property type="component" value="Unassembled WGS sequence"/>
</dbReference>
<name>A0A8I0GC62_9ACTO</name>
<reference evidence="2 3" key="1">
    <citation type="submission" date="2020-08" db="EMBL/GenBank/DDBJ databases">
        <title>Winkia gen. nov., sp. nov., isolated from faeces of the Anser albifrons in China.</title>
        <authorList>
            <person name="Liu Q."/>
        </authorList>
    </citation>
    <scope>NUCLEOTIDE SEQUENCE [LARGE SCALE GENOMIC DNA]</scope>
    <source>
        <strain evidence="2 3">C62</strain>
    </source>
</reference>
<evidence type="ECO:0000313" key="2">
    <source>
        <dbReference type="EMBL" id="MBD3690073.1"/>
    </source>
</evidence>
<organism evidence="2 3">
    <name type="scientific">Nanchangia anserum</name>
    <dbReference type="NCBI Taxonomy" id="2692125"/>
    <lineage>
        <taxon>Bacteria</taxon>
        <taxon>Bacillati</taxon>
        <taxon>Actinomycetota</taxon>
        <taxon>Actinomycetes</taxon>
        <taxon>Actinomycetales</taxon>
        <taxon>Actinomycetaceae</taxon>
        <taxon>Nanchangia</taxon>
    </lineage>
</organism>
<comment type="caution">
    <text evidence="2">The sequence shown here is derived from an EMBL/GenBank/DDBJ whole genome shotgun (WGS) entry which is preliminary data.</text>
</comment>
<feature type="region of interest" description="Disordered" evidence="1">
    <location>
        <begin position="88"/>
        <end position="130"/>
    </location>
</feature>
<gene>
    <name evidence="2" type="ORF">H8R10_07530</name>
</gene>
<evidence type="ECO:0000256" key="1">
    <source>
        <dbReference type="SAM" id="MobiDB-lite"/>
    </source>
</evidence>
<feature type="compositionally biased region" description="Basic and acidic residues" evidence="1">
    <location>
        <begin position="93"/>
        <end position="109"/>
    </location>
</feature>
<dbReference type="AlphaFoldDB" id="A0A8I0GC62"/>
<dbReference type="InterPro" id="IPR021888">
    <property type="entry name" value="DUF3499"/>
</dbReference>